<gene>
    <name evidence="6" type="ORF">Ccrd_024350</name>
</gene>
<sequence length="218" mass="24724">MAVVWEGWRQARAEVGETRAERIVSGGAISGGRRRRGVEGGGGGGGVVVEEKKVVVVDRYGGLKWWRGDKSLDEMPQEFNIEKMQLVEAEKKKIREEYERKQKQVEVRKKIFKEAATMDKIDNNSRSYFKHYFREHFLHCYSHEIESHKWDDSYLNVSAALLKSGISTVSFTRHENTMIQTCSVASYTIVIGGGFGSYFLALNKKTYEMARGANSPGT</sequence>
<evidence type="ECO:0000256" key="2">
    <source>
        <dbReference type="ARBA" id="ARBA00022448"/>
    </source>
</evidence>
<keyword evidence="5" id="KW-0812">Transmembrane</keyword>
<keyword evidence="3" id="KW-0406">Ion transport</keyword>
<dbReference type="GO" id="GO:0046961">
    <property type="term" value="F:proton-transporting ATPase activity, rotational mechanism"/>
    <property type="evidence" value="ECO:0007669"/>
    <property type="project" value="InterPro"/>
</dbReference>
<evidence type="ECO:0000313" key="7">
    <source>
        <dbReference type="Proteomes" id="UP000243975"/>
    </source>
</evidence>
<dbReference type="Gene3D" id="6.10.250.1620">
    <property type="match status" value="1"/>
</dbReference>
<reference evidence="6 7" key="1">
    <citation type="journal article" date="2016" name="Sci. Rep.">
        <title>The genome sequence of the outbreeding globe artichoke constructed de novo incorporating a phase-aware low-pass sequencing strategy of F1 progeny.</title>
        <authorList>
            <person name="Scaglione D."/>
            <person name="Reyes-Chin-Wo S."/>
            <person name="Acquadro A."/>
            <person name="Froenicke L."/>
            <person name="Portis E."/>
            <person name="Beitel C."/>
            <person name="Tirone M."/>
            <person name="Mauro R."/>
            <person name="Lo Monaco A."/>
            <person name="Mauromicale G."/>
            <person name="Faccioli P."/>
            <person name="Cattivelli L."/>
            <person name="Rieseberg L."/>
            <person name="Michelmore R."/>
            <person name="Lanteri S."/>
        </authorList>
    </citation>
    <scope>NUCLEOTIDE SEQUENCE [LARGE SCALE GENOMIC DNA]</scope>
    <source>
        <strain evidence="6">2C</strain>
    </source>
</reference>
<keyword evidence="5" id="KW-1133">Transmembrane helix</keyword>
<dbReference type="InterPro" id="IPR045035">
    <property type="entry name" value="YSL-like"/>
</dbReference>
<dbReference type="Gramene" id="KVH88240">
    <property type="protein sequence ID" value="KVH88240"/>
    <property type="gene ID" value="Ccrd_024350"/>
</dbReference>
<dbReference type="GO" id="GO:0005886">
    <property type="term" value="C:plasma membrane"/>
    <property type="evidence" value="ECO:0007669"/>
    <property type="project" value="TreeGrafter"/>
</dbReference>
<dbReference type="Pfam" id="PF01991">
    <property type="entry name" value="vATP-synt_E"/>
    <property type="match status" value="1"/>
</dbReference>
<dbReference type="InterPro" id="IPR002842">
    <property type="entry name" value="ATPase_V1_Esu"/>
</dbReference>
<protein>
    <submittedName>
        <fullName evidence="6">ATPase, V1/A1 complex, subunit E</fullName>
    </submittedName>
</protein>
<dbReference type="GO" id="GO:0035673">
    <property type="term" value="F:oligopeptide transmembrane transporter activity"/>
    <property type="evidence" value="ECO:0007669"/>
    <property type="project" value="InterPro"/>
</dbReference>
<comment type="similarity">
    <text evidence="1">Belongs to the V-ATPase E subunit family.</text>
</comment>
<dbReference type="GO" id="GO:0010039">
    <property type="term" value="P:response to iron ion"/>
    <property type="evidence" value="ECO:0007669"/>
    <property type="project" value="TreeGrafter"/>
</dbReference>
<dbReference type="GO" id="GO:0048316">
    <property type="term" value="P:seed development"/>
    <property type="evidence" value="ECO:0007669"/>
    <property type="project" value="TreeGrafter"/>
</dbReference>
<keyword evidence="4" id="KW-0175">Coiled coil</keyword>
<keyword evidence="2" id="KW-0813">Transport</keyword>
<dbReference type="GO" id="GO:0051980">
    <property type="term" value="F:iron-nicotianamine transmembrane transporter activity"/>
    <property type="evidence" value="ECO:0007669"/>
    <property type="project" value="TreeGrafter"/>
</dbReference>
<dbReference type="PANTHER" id="PTHR31645">
    <property type="entry name" value="OLIGOPEPTIDE TRANSPORTER YGL114W-RELATED"/>
    <property type="match status" value="1"/>
</dbReference>
<proteinExistence type="inferred from homology"/>
<evidence type="ECO:0000313" key="6">
    <source>
        <dbReference type="EMBL" id="KVH88240.1"/>
    </source>
</evidence>
<dbReference type="STRING" id="59895.A0A124SAQ5"/>
<dbReference type="AlphaFoldDB" id="A0A124SAQ5"/>
<name>A0A124SAQ5_CYNCS</name>
<feature type="transmembrane region" description="Helical" evidence="5">
    <location>
        <begin position="184"/>
        <end position="202"/>
    </location>
</feature>
<organism evidence="6 7">
    <name type="scientific">Cynara cardunculus var. scolymus</name>
    <name type="common">Globe artichoke</name>
    <name type="synonym">Cynara scolymus</name>
    <dbReference type="NCBI Taxonomy" id="59895"/>
    <lineage>
        <taxon>Eukaryota</taxon>
        <taxon>Viridiplantae</taxon>
        <taxon>Streptophyta</taxon>
        <taxon>Embryophyta</taxon>
        <taxon>Tracheophyta</taxon>
        <taxon>Spermatophyta</taxon>
        <taxon>Magnoliopsida</taxon>
        <taxon>eudicotyledons</taxon>
        <taxon>Gunneridae</taxon>
        <taxon>Pentapetalae</taxon>
        <taxon>asterids</taxon>
        <taxon>campanulids</taxon>
        <taxon>Asterales</taxon>
        <taxon>Asteraceae</taxon>
        <taxon>Carduoideae</taxon>
        <taxon>Cardueae</taxon>
        <taxon>Carduinae</taxon>
        <taxon>Cynara</taxon>
    </lineage>
</organism>
<comment type="caution">
    <text evidence="6">The sequence shown here is derived from an EMBL/GenBank/DDBJ whole genome shotgun (WGS) entry which is preliminary data.</text>
</comment>
<keyword evidence="5" id="KW-0472">Membrane</keyword>
<evidence type="ECO:0000256" key="5">
    <source>
        <dbReference type="SAM" id="Phobius"/>
    </source>
</evidence>
<accession>A0A124SAQ5</accession>
<dbReference type="EMBL" id="LEKV01005495">
    <property type="protein sequence ID" value="KVH88240.1"/>
    <property type="molecule type" value="Genomic_DNA"/>
</dbReference>
<dbReference type="GO" id="GO:0033178">
    <property type="term" value="C:proton-transporting two-sector ATPase complex, catalytic domain"/>
    <property type="evidence" value="ECO:0007669"/>
    <property type="project" value="InterPro"/>
</dbReference>
<feature type="coiled-coil region" evidence="4">
    <location>
        <begin position="84"/>
        <end position="115"/>
    </location>
</feature>
<dbReference type="PANTHER" id="PTHR31645:SF11">
    <property type="entry name" value="METAL-NICOTIANAMINE TRANSPORTER YSL1"/>
    <property type="match status" value="1"/>
</dbReference>
<evidence type="ECO:0000256" key="4">
    <source>
        <dbReference type="SAM" id="Coils"/>
    </source>
</evidence>
<keyword evidence="7" id="KW-1185">Reference proteome</keyword>
<evidence type="ECO:0000256" key="3">
    <source>
        <dbReference type="ARBA" id="ARBA00023065"/>
    </source>
</evidence>
<dbReference type="Proteomes" id="UP000243975">
    <property type="component" value="Unassembled WGS sequence"/>
</dbReference>
<evidence type="ECO:0000256" key="1">
    <source>
        <dbReference type="ARBA" id="ARBA00005901"/>
    </source>
</evidence>